<dbReference type="RefSeq" id="WP_149654009.1">
    <property type="nucleotide sequence ID" value="NZ_VTZN01000054.1"/>
</dbReference>
<evidence type="ECO:0000313" key="2">
    <source>
        <dbReference type="Proteomes" id="UP000324701"/>
    </source>
</evidence>
<dbReference type="EMBL" id="VTZN01000054">
    <property type="protein sequence ID" value="KAA1250184.1"/>
    <property type="molecule type" value="Genomic_DNA"/>
</dbReference>
<dbReference type="AlphaFoldDB" id="A0A5B1BSF8"/>
<protein>
    <submittedName>
        <fullName evidence="1">Uncharacterized protein</fullName>
    </submittedName>
</protein>
<dbReference type="OrthoDB" id="4714724at2"/>
<proteinExistence type="predicted"/>
<reference evidence="1 2" key="1">
    <citation type="submission" date="2019-09" db="EMBL/GenBank/DDBJ databases">
        <title>Report of infection by Mycobacterium simiae a patient suffering from pulmonary tuberculosis.</title>
        <authorList>
            <person name="Mohanty P.S."/>
            <person name="Bansal A.K."/>
            <person name="Singh H."/>
            <person name="Sharma S."/>
            <person name="Patil S.A."/>
            <person name="Upadhaya P."/>
            <person name="Singh P.K."/>
            <person name="Kumar D."/>
            <person name="Kumar S."/>
            <person name="Singh R.K."/>
            <person name="Chaudhary B."/>
        </authorList>
    </citation>
    <scope>NUCLEOTIDE SEQUENCE [LARGE SCALE GENOMIC DNA]</scope>
    <source>
        <strain evidence="1 2">JAL-560-SIM</strain>
    </source>
</reference>
<accession>A0A5B1BSF8</accession>
<dbReference type="Proteomes" id="UP000324701">
    <property type="component" value="Unassembled WGS sequence"/>
</dbReference>
<name>A0A5B1BSF8_MYCSI</name>
<evidence type="ECO:0000313" key="1">
    <source>
        <dbReference type="EMBL" id="KAA1250184.1"/>
    </source>
</evidence>
<keyword evidence="2" id="KW-1185">Reference proteome</keyword>
<organism evidence="1 2">
    <name type="scientific">Mycobacterium simiae</name>
    <name type="common">Mycobacterium habana</name>
    <dbReference type="NCBI Taxonomy" id="1784"/>
    <lineage>
        <taxon>Bacteria</taxon>
        <taxon>Bacillati</taxon>
        <taxon>Actinomycetota</taxon>
        <taxon>Actinomycetes</taxon>
        <taxon>Mycobacteriales</taxon>
        <taxon>Mycobacteriaceae</taxon>
        <taxon>Mycobacterium</taxon>
        <taxon>Mycobacterium simiae complex</taxon>
    </lineage>
</organism>
<gene>
    <name evidence="1" type="ORF">F0Q45_11130</name>
</gene>
<sequence>MDHAFELAFDLCDEAAGRIRHQRYGVTRIVLHNHGEVLLTAVHGDTPETRQQLILLAHDEYGQLAAVEATAAHAEARPCARIVKVRAGQLTFHAVPGEPWTWRAAAGAHTYTLTAELDEPMWTTTVNDAAPVAYDDLDDAVADLLEHAADTAAA</sequence>
<comment type="caution">
    <text evidence="1">The sequence shown here is derived from an EMBL/GenBank/DDBJ whole genome shotgun (WGS) entry which is preliminary data.</text>
</comment>